<gene>
    <name evidence="1" type="ORF">C4F50_15945</name>
</gene>
<dbReference type="EMBL" id="PRDM01000003">
    <property type="protein sequence ID" value="MBE8726418.1"/>
    <property type="molecule type" value="Genomic_DNA"/>
</dbReference>
<organism evidence="1 2">
    <name type="scientific">Flavobacterium hungaricum</name>
    <dbReference type="NCBI Taxonomy" id="2082725"/>
    <lineage>
        <taxon>Bacteria</taxon>
        <taxon>Pseudomonadati</taxon>
        <taxon>Bacteroidota</taxon>
        <taxon>Flavobacteriia</taxon>
        <taxon>Flavobacteriales</taxon>
        <taxon>Flavobacteriaceae</taxon>
        <taxon>Flavobacterium</taxon>
    </lineage>
</organism>
<sequence length="69" mass="7829">MKQLDFIEVPRWIGKAVYSPFIIEPVGLKKACKFWVLVMRHHPLVLVCSADFKLFHSGIANNGGYLGQN</sequence>
<keyword evidence="2" id="KW-1185">Reference proteome</keyword>
<reference evidence="1 2" key="1">
    <citation type="submission" date="2018-07" db="EMBL/GenBank/DDBJ databases">
        <title>Genome assembly of strain KB82.</title>
        <authorList>
            <person name="Kukolya J."/>
            <person name="Horvath B."/>
            <person name="Nagy I."/>
            <person name="Toth A."/>
        </authorList>
    </citation>
    <scope>NUCLEOTIDE SEQUENCE [LARGE SCALE GENOMIC DNA]</scope>
    <source>
        <strain evidence="1 2">Kb82</strain>
    </source>
</reference>
<comment type="caution">
    <text evidence="1">The sequence shown here is derived from an EMBL/GenBank/DDBJ whole genome shotgun (WGS) entry which is preliminary data.</text>
</comment>
<evidence type="ECO:0000313" key="2">
    <source>
        <dbReference type="Proteomes" id="UP000640614"/>
    </source>
</evidence>
<accession>A0ABR9TM30</accession>
<protein>
    <submittedName>
        <fullName evidence="1">Uncharacterized protein</fullName>
    </submittedName>
</protein>
<evidence type="ECO:0000313" key="1">
    <source>
        <dbReference type="EMBL" id="MBE8726418.1"/>
    </source>
</evidence>
<name>A0ABR9TM30_9FLAO</name>
<proteinExistence type="predicted"/>
<dbReference type="Proteomes" id="UP000640614">
    <property type="component" value="Unassembled WGS sequence"/>
</dbReference>